<evidence type="ECO:0000256" key="5">
    <source>
        <dbReference type="ARBA" id="ARBA00024045"/>
    </source>
</evidence>
<evidence type="ECO:0000256" key="6">
    <source>
        <dbReference type="SAM" id="MobiDB-lite"/>
    </source>
</evidence>
<dbReference type="GO" id="GO:0046872">
    <property type="term" value="F:metal ion binding"/>
    <property type="evidence" value="ECO:0007669"/>
    <property type="project" value="UniProtKB-KW"/>
</dbReference>
<feature type="compositionally biased region" description="Basic and acidic residues" evidence="6">
    <location>
        <begin position="74"/>
        <end position="91"/>
    </location>
</feature>
<organism evidence="8">
    <name type="scientific">Ananas comosus var. bracteatus</name>
    <name type="common">red pineapple</name>
    <dbReference type="NCBI Taxonomy" id="296719"/>
    <lineage>
        <taxon>Eukaryota</taxon>
        <taxon>Viridiplantae</taxon>
        <taxon>Streptophyta</taxon>
        <taxon>Embryophyta</taxon>
        <taxon>Tracheophyta</taxon>
        <taxon>Spermatophyta</taxon>
        <taxon>Magnoliopsida</taxon>
        <taxon>Liliopsida</taxon>
        <taxon>Poales</taxon>
        <taxon>Bromeliaceae</taxon>
        <taxon>Bromelioideae</taxon>
        <taxon>Ananas</taxon>
    </lineage>
</organism>
<keyword evidence="1" id="KW-0488">Methylation</keyword>
<accession>A0A6V7QI81</accession>
<dbReference type="PROSITE" id="PS50846">
    <property type="entry name" value="HMA_2"/>
    <property type="match status" value="1"/>
</dbReference>
<gene>
    <name evidence="8" type="ORF">CB5_LOCUS26070</name>
</gene>
<proteinExistence type="inferred from homology"/>
<keyword evidence="2" id="KW-0479">Metal-binding</keyword>
<dbReference type="CDD" id="cd00371">
    <property type="entry name" value="HMA"/>
    <property type="match status" value="1"/>
</dbReference>
<dbReference type="PANTHER" id="PTHR45811">
    <property type="entry name" value="COPPER TRANSPORT PROTEIN FAMILY-RELATED"/>
    <property type="match status" value="1"/>
</dbReference>
<reference evidence="8" key="1">
    <citation type="submission" date="2020-07" db="EMBL/GenBank/DDBJ databases">
        <authorList>
            <person name="Lin J."/>
        </authorList>
    </citation>
    <scope>NUCLEOTIDE SEQUENCE</scope>
</reference>
<protein>
    <recommendedName>
        <fullName evidence="7">HMA domain-containing protein</fullName>
    </recommendedName>
</protein>
<feature type="region of interest" description="Disordered" evidence="6">
    <location>
        <begin position="66"/>
        <end position="94"/>
    </location>
</feature>
<evidence type="ECO:0000256" key="3">
    <source>
        <dbReference type="ARBA" id="ARBA00023288"/>
    </source>
</evidence>
<dbReference type="InterPro" id="IPR036163">
    <property type="entry name" value="HMA_dom_sf"/>
</dbReference>
<keyword evidence="3" id="KW-0449">Lipoprotein</keyword>
<dbReference type="PANTHER" id="PTHR45811:SF13">
    <property type="entry name" value="OS04G0661100 PROTEIN"/>
    <property type="match status" value="1"/>
</dbReference>
<sequence length="123" mass="13457">MVKRTVLKVDTSCPKCKQKIMQAVSALEGVDKIEMDSAKSTLTVTGNVDPIDVIVRTRKVGRYAEVISVGPPPKPEEKKPDEKKPDAKKPDLPPPVFIPVPSCSACQRTIVVDEYCHTPCSIL</sequence>
<dbReference type="InterPro" id="IPR051863">
    <property type="entry name" value="HIPP"/>
</dbReference>
<name>A0A6V7QI81_ANACO</name>
<dbReference type="InterPro" id="IPR006121">
    <property type="entry name" value="HMA_dom"/>
</dbReference>
<dbReference type="SUPFAM" id="SSF55008">
    <property type="entry name" value="HMA, heavy metal-associated domain"/>
    <property type="match status" value="1"/>
</dbReference>
<dbReference type="EMBL" id="LR862136">
    <property type="protein sequence ID" value="CAD1842859.1"/>
    <property type="molecule type" value="Genomic_DNA"/>
</dbReference>
<evidence type="ECO:0000259" key="7">
    <source>
        <dbReference type="PROSITE" id="PS50846"/>
    </source>
</evidence>
<evidence type="ECO:0000256" key="2">
    <source>
        <dbReference type="ARBA" id="ARBA00022723"/>
    </source>
</evidence>
<dbReference type="Gene3D" id="3.30.70.100">
    <property type="match status" value="1"/>
</dbReference>
<dbReference type="AlphaFoldDB" id="A0A6V7QI81"/>
<comment type="similarity">
    <text evidence="5">Belongs to the HIPP family.</text>
</comment>
<dbReference type="Pfam" id="PF00403">
    <property type="entry name" value="HMA"/>
    <property type="match status" value="1"/>
</dbReference>
<feature type="domain" description="HMA" evidence="7">
    <location>
        <begin position="2"/>
        <end position="65"/>
    </location>
</feature>
<evidence type="ECO:0000313" key="8">
    <source>
        <dbReference type="EMBL" id="CAD1842859.1"/>
    </source>
</evidence>
<evidence type="ECO:0000256" key="1">
    <source>
        <dbReference type="ARBA" id="ARBA00022481"/>
    </source>
</evidence>
<evidence type="ECO:0000256" key="4">
    <source>
        <dbReference type="ARBA" id="ARBA00023289"/>
    </source>
</evidence>
<keyword evidence="4" id="KW-0636">Prenylation</keyword>